<dbReference type="EMBL" id="AJJU01000002">
    <property type="protein sequence ID" value="EID76911.1"/>
    <property type="molecule type" value="Genomic_DNA"/>
</dbReference>
<dbReference type="Gene3D" id="2.60.120.1130">
    <property type="match status" value="1"/>
</dbReference>
<dbReference type="InterPro" id="IPR038765">
    <property type="entry name" value="Papain-like_cys_pep_sf"/>
</dbReference>
<protein>
    <recommendedName>
        <fullName evidence="1">DUF3857 domain-containing protein</fullName>
    </recommendedName>
</protein>
<feature type="domain" description="DUF3857" evidence="1">
    <location>
        <begin position="50"/>
        <end position="206"/>
    </location>
</feature>
<dbReference type="eggNOG" id="COG1305">
    <property type="taxonomic scope" value="Bacteria"/>
</dbReference>
<dbReference type="AlphaFoldDB" id="I0WKJ5"/>
<evidence type="ECO:0000313" key="2">
    <source>
        <dbReference type="EMBL" id="EID76911.1"/>
    </source>
</evidence>
<dbReference type="STRING" id="946077.W5A_02770"/>
<dbReference type="RefSeq" id="WP_008237155.1">
    <property type="nucleotide sequence ID" value="NZ_AJJU01000002.1"/>
</dbReference>
<dbReference type="SUPFAM" id="SSF54001">
    <property type="entry name" value="Cysteine proteinases"/>
    <property type="match status" value="1"/>
</dbReference>
<sequence>MKNITLLFVSFFIHCSNLTSQNNEFSTVKGFNALVTHHKVLTIHSSTKYSLESEREVIVYNSKGNNEINTYLYYDNNTNIKLLEVKIYDVLGKEIGKYKKSDFNDVSASDGFSLHGDNRIMFLDYKPIQYPYKLVFKSYYESSNTAFLPSWQPIASYGVSVSESSMIVKYAANLGFRYKEYNLGNFKFFKEDTQGVLTFKMENVEPLDSEPLSPSVFQRVPRVRFALDQFSLEGYLGSASNWEELGRWFYHDLYKNQVQLPEKTKEQMKQLTKNATTDKEKARLIYQYMQDKTRYISVQLGIGGFMPTKAEEVDRVGYGDCKALTNYTHALLNAVGVTSYHAIIYNDTQKVSFDPEFSSVQGNHMILYLPLTDEEIWLECTSQKYPFGYIGLGNHDRNALVLTSQGGSLKKTHKYEAPYNLQEGDIYVSLSEDGMAEAEVSIKSGGLQYQQRSFLETASSEEIKSYYKHYFKYLTNLEVVNFELANNKSKSLWEEKLTMNVNGYAEKVGEKLVFVANFGNRLNSIPDKIKDRKNNLVIVNGYVDFDRVVYTIPSNYVVSFIPQNTKGESEFGLWEYKFEKKDDKVIYERRLILKEGEFSKEAYTSYRNFMIEINKLDQQKIVLTNQL</sequence>
<evidence type="ECO:0000259" key="1">
    <source>
        <dbReference type="Pfam" id="PF12969"/>
    </source>
</evidence>
<gene>
    <name evidence="2" type="ORF">W5A_02770</name>
</gene>
<proteinExistence type="predicted"/>
<keyword evidence="3" id="KW-1185">Reference proteome</keyword>
<reference evidence="2 3" key="1">
    <citation type="journal article" date="2012" name="J. Bacteriol.">
        <title>Genome Sequence of the Halotolerant Bacterium Imtechella halotolerans K1T.</title>
        <authorList>
            <person name="Kumar S."/>
            <person name="Vikram S."/>
            <person name="Subramanian S."/>
            <person name="Raghava G.P."/>
            <person name="Pinnaka A.K."/>
        </authorList>
    </citation>
    <scope>NUCLEOTIDE SEQUENCE [LARGE SCALE GENOMIC DNA]</scope>
    <source>
        <strain evidence="2 3">K1</strain>
    </source>
</reference>
<dbReference type="Gene3D" id="2.60.40.3140">
    <property type="match status" value="1"/>
</dbReference>
<accession>I0WKJ5</accession>
<dbReference type="OrthoDB" id="8595007at2"/>
<dbReference type="PATRIC" id="fig|946077.3.peg.563"/>
<evidence type="ECO:0000313" key="3">
    <source>
        <dbReference type="Proteomes" id="UP000005938"/>
    </source>
</evidence>
<name>I0WKJ5_9FLAO</name>
<dbReference type="Pfam" id="PF12969">
    <property type="entry name" value="DUF3857"/>
    <property type="match status" value="1"/>
</dbReference>
<dbReference type="Proteomes" id="UP000005938">
    <property type="component" value="Unassembled WGS sequence"/>
</dbReference>
<dbReference type="Gene3D" id="3.10.620.30">
    <property type="match status" value="1"/>
</dbReference>
<comment type="caution">
    <text evidence="2">The sequence shown here is derived from an EMBL/GenBank/DDBJ whole genome shotgun (WGS) entry which is preliminary data.</text>
</comment>
<dbReference type="InterPro" id="IPR024618">
    <property type="entry name" value="DUF3857"/>
</dbReference>
<organism evidence="2 3">
    <name type="scientific">Imtechella halotolerans K1</name>
    <dbReference type="NCBI Taxonomy" id="946077"/>
    <lineage>
        <taxon>Bacteria</taxon>
        <taxon>Pseudomonadati</taxon>
        <taxon>Bacteroidota</taxon>
        <taxon>Flavobacteriia</taxon>
        <taxon>Flavobacteriales</taxon>
        <taxon>Flavobacteriaceae</taxon>
        <taxon>Imtechella</taxon>
    </lineage>
</organism>